<evidence type="ECO:0000259" key="1">
    <source>
        <dbReference type="Pfam" id="PF26575"/>
    </source>
</evidence>
<dbReference type="EMBL" id="JBJXBP010000005">
    <property type="protein sequence ID" value="KAL3830849.1"/>
    <property type="molecule type" value="Genomic_DNA"/>
</dbReference>
<dbReference type="Pfam" id="PF26575">
    <property type="entry name" value="HHO5_N"/>
    <property type="match status" value="1"/>
</dbReference>
<protein>
    <recommendedName>
        <fullName evidence="1">HHO5-like N-terminal domain-containing protein</fullName>
    </recommendedName>
</protein>
<evidence type="ECO:0000313" key="2">
    <source>
        <dbReference type="EMBL" id="KAL3830849.1"/>
    </source>
</evidence>
<organism evidence="2 3">
    <name type="scientific">Penstemon smallii</name>
    <dbReference type="NCBI Taxonomy" id="265156"/>
    <lineage>
        <taxon>Eukaryota</taxon>
        <taxon>Viridiplantae</taxon>
        <taxon>Streptophyta</taxon>
        <taxon>Embryophyta</taxon>
        <taxon>Tracheophyta</taxon>
        <taxon>Spermatophyta</taxon>
        <taxon>Magnoliopsida</taxon>
        <taxon>eudicotyledons</taxon>
        <taxon>Gunneridae</taxon>
        <taxon>Pentapetalae</taxon>
        <taxon>asterids</taxon>
        <taxon>lamiids</taxon>
        <taxon>Lamiales</taxon>
        <taxon>Plantaginaceae</taxon>
        <taxon>Cheloneae</taxon>
        <taxon>Penstemon</taxon>
    </lineage>
</organism>
<evidence type="ECO:0000313" key="3">
    <source>
        <dbReference type="Proteomes" id="UP001634393"/>
    </source>
</evidence>
<dbReference type="AlphaFoldDB" id="A0ABD3T1S8"/>
<dbReference type="InterPro" id="IPR058673">
    <property type="entry name" value="HHO5-like_N"/>
</dbReference>
<gene>
    <name evidence="2" type="ORF">ACJIZ3_019651</name>
</gene>
<sequence length="77" mass="8849">MDPKTIKEILDEVSNTENLSTKISKLEDYANNIEKEITNMKKFKFKLPITIVNLADVLSTIREELARLRQGPRSSEV</sequence>
<reference evidence="2 3" key="1">
    <citation type="submission" date="2024-12" db="EMBL/GenBank/DDBJ databases">
        <title>The unique morphological basis and parallel evolutionary history of personate flowers in Penstemon.</title>
        <authorList>
            <person name="Depatie T.H."/>
            <person name="Wessinger C.A."/>
        </authorList>
    </citation>
    <scope>NUCLEOTIDE SEQUENCE [LARGE SCALE GENOMIC DNA]</scope>
    <source>
        <strain evidence="2">WTNN_2</strain>
        <tissue evidence="2">Leaf</tissue>
    </source>
</reference>
<comment type="caution">
    <text evidence="2">The sequence shown here is derived from an EMBL/GenBank/DDBJ whole genome shotgun (WGS) entry which is preliminary data.</text>
</comment>
<accession>A0ABD3T1S8</accession>
<proteinExistence type="predicted"/>
<dbReference type="Proteomes" id="UP001634393">
    <property type="component" value="Unassembled WGS sequence"/>
</dbReference>
<feature type="domain" description="HHO5-like N-terminal" evidence="1">
    <location>
        <begin position="3"/>
        <end position="65"/>
    </location>
</feature>
<keyword evidence="3" id="KW-1185">Reference proteome</keyword>
<name>A0ABD3T1S8_9LAMI</name>